<keyword evidence="5 14" id="KW-0285">Flavoprotein</keyword>
<dbReference type="OrthoDB" id="437331at2759"/>
<dbReference type="EMBL" id="GL433846">
    <property type="protein sequence ID" value="EFN54752.1"/>
    <property type="molecule type" value="Genomic_DNA"/>
</dbReference>
<evidence type="ECO:0000256" key="12">
    <source>
        <dbReference type="ARBA" id="ARBA00023075"/>
    </source>
</evidence>
<evidence type="ECO:0000313" key="18">
    <source>
        <dbReference type="Proteomes" id="UP000008141"/>
    </source>
</evidence>
<dbReference type="FunCoup" id="E1ZGG0">
    <property type="interactions" value="1526"/>
</dbReference>
<dbReference type="AlphaFoldDB" id="E1ZGG0"/>
<dbReference type="InterPro" id="IPR007859">
    <property type="entry name" value="ETF-QO/FixX_C"/>
</dbReference>
<keyword evidence="3 14" id="KW-0813">Transport</keyword>
<keyword evidence="9 14" id="KW-0560">Oxidoreductase</keyword>
<evidence type="ECO:0000256" key="8">
    <source>
        <dbReference type="ARBA" id="ARBA00022982"/>
    </source>
</evidence>
<dbReference type="OMA" id="INFQNCV"/>
<dbReference type="Pfam" id="PF05187">
    <property type="entry name" value="Fer4_ETF_QO"/>
    <property type="match status" value="1"/>
</dbReference>
<dbReference type="Pfam" id="PF13450">
    <property type="entry name" value="NAD_binding_8"/>
    <property type="match status" value="1"/>
</dbReference>
<evidence type="ECO:0000256" key="2">
    <source>
        <dbReference type="ARBA" id="ARBA00002819"/>
    </source>
</evidence>
<evidence type="ECO:0000256" key="14">
    <source>
        <dbReference type="RuleBase" id="RU366068"/>
    </source>
</evidence>
<keyword evidence="7 14" id="KW-0274">FAD</keyword>
<dbReference type="SUPFAM" id="SSF54862">
    <property type="entry name" value="4Fe-4S ferredoxins"/>
    <property type="match status" value="1"/>
</dbReference>
<keyword evidence="12 14" id="KW-0830">Ubiquinone</keyword>
<evidence type="ECO:0000256" key="3">
    <source>
        <dbReference type="ARBA" id="ARBA00022448"/>
    </source>
</evidence>
<dbReference type="Gene3D" id="3.30.70.20">
    <property type="match status" value="1"/>
</dbReference>
<dbReference type="EC" id="1.5.5.1" evidence="14"/>
<protein>
    <recommendedName>
        <fullName evidence="14">Electron transfer flavoprotein-ubiquinone oxidoreductase</fullName>
        <shortName evidence="14">ETF-QO</shortName>
        <ecNumber evidence="14">1.5.5.1</ecNumber>
    </recommendedName>
</protein>
<evidence type="ECO:0000256" key="10">
    <source>
        <dbReference type="ARBA" id="ARBA00023004"/>
    </source>
</evidence>
<dbReference type="GO" id="GO:0004174">
    <property type="term" value="F:electron-transferring-flavoprotein dehydrogenase activity"/>
    <property type="evidence" value="ECO:0007669"/>
    <property type="project" value="UniProtKB-UniRule"/>
</dbReference>
<keyword evidence="4" id="KW-0004">4Fe-4S</keyword>
<comment type="cofactor">
    <cofactor evidence="14">
        <name>[4Fe-4S] cluster</name>
        <dbReference type="ChEBI" id="CHEBI:49883"/>
    </cofactor>
    <text evidence="14">Binds 1 [4Fe-4S] cluster.</text>
</comment>
<dbReference type="SUPFAM" id="SSF51905">
    <property type="entry name" value="FAD/NAD(P)-binding domain"/>
    <property type="match status" value="1"/>
</dbReference>
<dbReference type="eggNOG" id="KOG2415">
    <property type="taxonomic scope" value="Eukaryota"/>
</dbReference>
<feature type="domain" description="ETF-QO/FixX C-terminal" evidence="15">
    <location>
        <begin position="487"/>
        <end position="589"/>
    </location>
</feature>
<comment type="catalytic activity">
    <reaction evidence="13 14">
        <text>a ubiquinone + reduced [electron-transfer flavoprotein] = a ubiquinol + oxidized [electron-transfer flavoprotein] + H(+)</text>
        <dbReference type="Rhea" id="RHEA:24052"/>
        <dbReference type="Rhea" id="RHEA-COMP:9565"/>
        <dbReference type="Rhea" id="RHEA-COMP:9566"/>
        <dbReference type="Rhea" id="RHEA-COMP:10685"/>
        <dbReference type="Rhea" id="RHEA-COMP:10686"/>
        <dbReference type="ChEBI" id="CHEBI:15378"/>
        <dbReference type="ChEBI" id="CHEBI:16389"/>
        <dbReference type="ChEBI" id="CHEBI:17976"/>
        <dbReference type="ChEBI" id="CHEBI:57692"/>
        <dbReference type="ChEBI" id="CHEBI:58307"/>
        <dbReference type="EC" id="1.5.5.1"/>
    </reaction>
</comment>
<evidence type="ECO:0000256" key="7">
    <source>
        <dbReference type="ARBA" id="ARBA00022827"/>
    </source>
</evidence>
<feature type="domain" description="ETF-QO/FixC ubiquinone-binding" evidence="16">
    <location>
        <begin position="251"/>
        <end position="344"/>
    </location>
</feature>
<evidence type="ECO:0000256" key="6">
    <source>
        <dbReference type="ARBA" id="ARBA00022723"/>
    </source>
</evidence>
<dbReference type="InParanoid" id="E1ZGG0"/>
<dbReference type="InterPro" id="IPR049398">
    <property type="entry name" value="ETF-QO/FixC_UQ-bd"/>
</dbReference>
<dbReference type="Gene3D" id="3.50.50.60">
    <property type="entry name" value="FAD/NAD(P)-binding domain"/>
    <property type="match status" value="1"/>
</dbReference>
<keyword evidence="11 14" id="KW-0411">Iron-sulfur</keyword>
<dbReference type="PANTHER" id="PTHR10617">
    <property type="entry name" value="ELECTRON TRANSFER FLAVOPROTEIN-UBIQUINONE OXIDOREDUCTASE"/>
    <property type="match status" value="1"/>
</dbReference>
<evidence type="ECO:0000256" key="11">
    <source>
        <dbReference type="ARBA" id="ARBA00023014"/>
    </source>
</evidence>
<evidence type="ECO:0000256" key="4">
    <source>
        <dbReference type="ARBA" id="ARBA00022485"/>
    </source>
</evidence>
<evidence type="ECO:0000313" key="17">
    <source>
        <dbReference type="EMBL" id="EFN54752.1"/>
    </source>
</evidence>
<keyword evidence="6 14" id="KW-0479">Metal-binding</keyword>
<organism evidence="18">
    <name type="scientific">Chlorella variabilis</name>
    <name type="common">Green alga</name>
    <dbReference type="NCBI Taxonomy" id="554065"/>
    <lineage>
        <taxon>Eukaryota</taxon>
        <taxon>Viridiplantae</taxon>
        <taxon>Chlorophyta</taxon>
        <taxon>core chlorophytes</taxon>
        <taxon>Trebouxiophyceae</taxon>
        <taxon>Chlorellales</taxon>
        <taxon>Chlorellaceae</taxon>
        <taxon>Chlorella clade</taxon>
        <taxon>Chlorella</taxon>
    </lineage>
</organism>
<dbReference type="Proteomes" id="UP000008141">
    <property type="component" value="Unassembled WGS sequence"/>
</dbReference>
<evidence type="ECO:0000256" key="9">
    <source>
        <dbReference type="ARBA" id="ARBA00023002"/>
    </source>
</evidence>
<sequence length="591" mass="64305">MAAARSTAAIALSARALSGALRGLATAAAADGGLATQDTRESMHYDLLIVGAGPAGLAAAIRFKQLCQEKGQDLSVCVIEKGAEVGKCCAHILSGNVLQPTALDELLPGWREDEECPVKQPATASRFYYLTQQRALRLPNPPQMSHKGNFVISLSEAVRWLGSKAEELGVEVFPGFGGARVLYGPSGDVHGVQTNDFGVAKDGSRKDSFSPGMALTARATLFAEGCRGSLSQHIMKRFQLREQVGAQPQTYALGLKEVWEVAPEKHVPGLVMHTIGHPLPWDVYGGSWLYHMPGNRVSMGLVVALDYANPYLNPYQEFQQWKRHPLISRLLEGGTCLQYGARTLNEGGWQSIPALTFPGGALVGDSAGFLNVPKIKGTHTAMKSGMLAAEAAFNAMDSQPAGAPLDLSAYETNLRHSWIETELHRERNIRPSFGLGGGLWGGLAYSALEAYLLRGKEPWTLRHRFSDNEKLKPASGFTPIEYPKLDNKICFDLNTSLFRSQTNHEHDQPSHLQLLNSKLPEVLNLPVYDGPEGRYCPAGVYEWVAGDDGQRHLQINAQNCLHCKACDIKDPSQNIRWTVPEGGGGPNYTIM</sequence>
<dbReference type="Gene3D" id="3.30.9.90">
    <property type="match status" value="1"/>
</dbReference>
<dbReference type="KEGG" id="cvr:CHLNCDRAFT_24204"/>
<gene>
    <name evidence="17" type="ORF">CHLNCDRAFT_24204</name>
</gene>
<evidence type="ECO:0000256" key="5">
    <source>
        <dbReference type="ARBA" id="ARBA00022630"/>
    </source>
</evidence>
<evidence type="ECO:0000259" key="16">
    <source>
        <dbReference type="Pfam" id="PF21162"/>
    </source>
</evidence>
<dbReference type="GeneID" id="17354172"/>
<accession>E1ZGG0</accession>
<dbReference type="FunFam" id="3.30.70.20:FF:000012">
    <property type="entry name" value="Electron transfer flavoprotein-ubiquinone oxidoreductase, mitochondrial"/>
    <property type="match status" value="1"/>
</dbReference>
<keyword evidence="10 14" id="KW-0408">Iron</keyword>
<evidence type="ECO:0000259" key="15">
    <source>
        <dbReference type="Pfam" id="PF05187"/>
    </source>
</evidence>
<dbReference type="PANTHER" id="PTHR10617:SF107">
    <property type="entry name" value="ELECTRON TRANSFER FLAVOPROTEIN-UBIQUINONE OXIDOREDUCTASE, MITOCHONDRIAL"/>
    <property type="match status" value="1"/>
</dbReference>
<dbReference type="RefSeq" id="XP_005846854.1">
    <property type="nucleotide sequence ID" value="XM_005846792.1"/>
</dbReference>
<dbReference type="GO" id="GO:0005743">
    <property type="term" value="C:mitochondrial inner membrane"/>
    <property type="evidence" value="ECO:0007669"/>
    <property type="project" value="TreeGrafter"/>
</dbReference>
<comment type="cofactor">
    <cofactor evidence="1 14">
        <name>FAD</name>
        <dbReference type="ChEBI" id="CHEBI:57692"/>
    </cofactor>
</comment>
<dbReference type="GO" id="GO:0046872">
    <property type="term" value="F:metal ion binding"/>
    <property type="evidence" value="ECO:0007669"/>
    <property type="project" value="UniProtKB-KW"/>
</dbReference>
<keyword evidence="8 14" id="KW-0249">Electron transport</keyword>
<dbReference type="SUPFAM" id="SSF54373">
    <property type="entry name" value="FAD-linked reductases, C-terminal domain"/>
    <property type="match status" value="1"/>
</dbReference>
<dbReference type="Pfam" id="PF21162">
    <property type="entry name" value="ETFQO_UQ-bd"/>
    <property type="match status" value="1"/>
</dbReference>
<dbReference type="InterPro" id="IPR040156">
    <property type="entry name" value="ETF-QO"/>
</dbReference>
<dbReference type="InterPro" id="IPR036188">
    <property type="entry name" value="FAD/NAD-bd_sf"/>
</dbReference>
<dbReference type="STRING" id="554065.E1ZGG0"/>
<proteinExistence type="predicted"/>
<name>E1ZGG0_CHLVA</name>
<reference evidence="17 18" key="1">
    <citation type="journal article" date="2010" name="Plant Cell">
        <title>The Chlorella variabilis NC64A genome reveals adaptation to photosymbiosis, coevolution with viruses, and cryptic sex.</title>
        <authorList>
            <person name="Blanc G."/>
            <person name="Duncan G."/>
            <person name="Agarkova I."/>
            <person name="Borodovsky M."/>
            <person name="Gurnon J."/>
            <person name="Kuo A."/>
            <person name="Lindquist E."/>
            <person name="Lucas S."/>
            <person name="Pangilinan J."/>
            <person name="Polle J."/>
            <person name="Salamov A."/>
            <person name="Terry A."/>
            <person name="Yamada T."/>
            <person name="Dunigan D.D."/>
            <person name="Grigoriev I.V."/>
            <person name="Claverie J.M."/>
            <person name="Van Etten J.L."/>
        </authorList>
    </citation>
    <scope>NUCLEOTIDE SEQUENCE [LARGE SCALE GENOMIC DNA]</scope>
    <source>
        <strain evidence="17 18">NC64A</strain>
    </source>
</reference>
<keyword evidence="18" id="KW-1185">Reference proteome</keyword>
<evidence type="ECO:0000256" key="13">
    <source>
        <dbReference type="ARBA" id="ARBA00052682"/>
    </source>
</evidence>
<dbReference type="GO" id="GO:0051539">
    <property type="term" value="F:4 iron, 4 sulfur cluster binding"/>
    <property type="evidence" value="ECO:0007669"/>
    <property type="project" value="UniProtKB-UniRule"/>
</dbReference>
<comment type="function">
    <text evidence="2 14">Accepts electrons from ETF and reduces ubiquinone.</text>
</comment>
<evidence type="ECO:0000256" key="1">
    <source>
        <dbReference type="ARBA" id="ARBA00001974"/>
    </source>
</evidence>